<dbReference type="RefSeq" id="WP_339090591.1">
    <property type="nucleotide sequence ID" value="NZ_LR743507.1"/>
</dbReference>
<feature type="region of interest" description="Disordered" evidence="1">
    <location>
        <begin position="1"/>
        <end position="22"/>
    </location>
</feature>
<keyword evidence="2" id="KW-0812">Transmembrane</keyword>
<sequence>MATTNPPNANPDNAGNPGTKPPKPYARLEKWIWILIYGGLFLVIIGIATGRTDAALGWSIAVPGALVALVGFVLIYVRSRLSGGVPGK</sequence>
<organism evidence="3">
    <name type="scientific">Variovorax paradoxus</name>
    <dbReference type="NCBI Taxonomy" id="34073"/>
    <lineage>
        <taxon>Bacteria</taxon>
        <taxon>Pseudomonadati</taxon>
        <taxon>Pseudomonadota</taxon>
        <taxon>Betaproteobacteria</taxon>
        <taxon>Burkholderiales</taxon>
        <taxon>Comamonadaceae</taxon>
        <taxon>Variovorax</taxon>
    </lineage>
</organism>
<keyword evidence="2" id="KW-0472">Membrane</keyword>
<proteinExistence type="predicted"/>
<feature type="transmembrane region" description="Helical" evidence="2">
    <location>
        <begin position="55"/>
        <end position="77"/>
    </location>
</feature>
<dbReference type="AlphaFoldDB" id="A0A679J8N5"/>
<keyword evidence="2" id="KW-1133">Transmembrane helix</keyword>
<name>A0A679J8N5_VARPD</name>
<reference evidence="3" key="1">
    <citation type="submission" date="2019-12" db="EMBL/GenBank/DDBJ databases">
        <authorList>
            <person name="Cremers G."/>
        </authorList>
    </citation>
    <scope>NUCLEOTIDE SEQUENCE</scope>
    <source>
        <strain evidence="3">Vvax</strain>
    </source>
</reference>
<gene>
    <name evidence="3" type="ORF">VVAX_02994</name>
</gene>
<feature type="compositionally biased region" description="Low complexity" evidence="1">
    <location>
        <begin position="1"/>
        <end position="18"/>
    </location>
</feature>
<evidence type="ECO:0000313" key="3">
    <source>
        <dbReference type="EMBL" id="CAA2104909.1"/>
    </source>
</evidence>
<dbReference type="EMBL" id="LR743507">
    <property type="protein sequence ID" value="CAA2104909.1"/>
    <property type="molecule type" value="Genomic_DNA"/>
</dbReference>
<evidence type="ECO:0000256" key="2">
    <source>
        <dbReference type="SAM" id="Phobius"/>
    </source>
</evidence>
<accession>A0A679J8N5</accession>
<feature type="transmembrane region" description="Helical" evidence="2">
    <location>
        <begin position="31"/>
        <end position="49"/>
    </location>
</feature>
<evidence type="ECO:0000256" key="1">
    <source>
        <dbReference type="SAM" id="MobiDB-lite"/>
    </source>
</evidence>
<protein>
    <submittedName>
        <fullName evidence="3">Uncharacterized protein</fullName>
    </submittedName>
</protein>